<dbReference type="OrthoDB" id="1650379at2"/>
<evidence type="ECO:0000313" key="4">
    <source>
        <dbReference type="Proteomes" id="UP000188993"/>
    </source>
</evidence>
<dbReference type="InterPro" id="IPR038141">
    <property type="entry name" value="YutD-like_sf"/>
</dbReference>
<dbReference type="PIRSF" id="PIRSF012565">
    <property type="entry name" value="DUF1027"/>
    <property type="match status" value="1"/>
</dbReference>
<keyword evidence="4" id="KW-1185">Reference proteome</keyword>
<keyword evidence="1" id="KW-1015">Disulfide bond</keyword>
<evidence type="ECO:0000256" key="1">
    <source>
        <dbReference type="PIRSR" id="PIRSR012565-1"/>
    </source>
</evidence>
<dbReference type="Proteomes" id="UP000188993">
    <property type="component" value="Chromosome"/>
</dbReference>
<dbReference type="EMBL" id="CP019728">
    <property type="protein sequence ID" value="AQS53363.1"/>
    <property type="molecule type" value="Genomic_DNA"/>
</dbReference>
<evidence type="ECO:0000256" key="2">
    <source>
        <dbReference type="SAM" id="MobiDB-lite"/>
    </source>
</evidence>
<feature type="compositionally biased region" description="Basic and acidic residues" evidence="2">
    <location>
        <begin position="168"/>
        <end position="188"/>
    </location>
</feature>
<feature type="region of interest" description="Disordered" evidence="2">
    <location>
        <begin position="137"/>
        <end position="216"/>
    </location>
</feature>
<protein>
    <recommendedName>
        <fullName evidence="5">Transcriptional regulator</fullName>
    </recommendedName>
</protein>
<dbReference type="Gene3D" id="3.50.4.20">
    <property type="match status" value="1"/>
</dbReference>
<reference evidence="3 4" key="1">
    <citation type="journal article" date="2014" name="Int. J. Syst. Evol. Microbiol.">
        <title>Jeotgalibaca dankookensis gen. nov., sp. nov., a member of the family Carnobacteriaceae, isolated from seujeot (Korean traditional food).</title>
        <authorList>
            <person name="Lee D.G."/>
            <person name="Trujillo M.E."/>
            <person name="Kang H."/>
            <person name="Ahn T.Y."/>
        </authorList>
    </citation>
    <scope>NUCLEOTIDE SEQUENCE [LARGE SCALE GENOMIC DNA]</scope>
    <source>
        <strain evidence="3 4">EX-07</strain>
    </source>
</reference>
<dbReference type="AlphaFoldDB" id="A0A1S6IP81"/>
<feature type="compositionally biased region" description="Basic residues" evidence="2">
    <location>
        <begin position="138"/>
        <end position="149"/>
    </location>
</feature>
<accession>A0A1S6IP81</accession>
<proteinExistence type="predicted"/>
<dbReference type="InterPro" id="IPR009370">
    <property type="entry name" value="YutD-like"/>
</dbReference>
<dbReference type="STRING" id="708126.BW727_100993"/>
<dbReference type="KEGG" id="jda:BW727_100993"/>
<evidence type="ECO:0000313" key="3">
    <source>
        <dbReference type="EMBL" id="AQS53363.1"/>
    </source>
</evidence>
<dbReference type="RefSeq" id="WP_062470090.1">
    <property type="nucleotide sequence ID" value="NZ_BBYN01000018.1"/>
</dbReference>
<name>A0A1S6IP81_9LACT</name>
<sequence>MKPKKDSIKEKVQSQLDVLIDGNIDDTTEDKPQNLSQVELLDEGKIKIEGVTYHIVENYRDAVNTEGIAKRYNSILSKYDYIVGDWGYDQLRLKGFYQDSNNRAGFDKKISFLEDYLYEYCNFGCAYFVLEKEASDRKKTRNKRKRKRNKEPQESPVSENKSKKKTPKKTDKIEQKKEFVIKNTDKQKQANTKPKTKSVKKVDTPKTSFQIHKLED</sequence>
<evidence type="ECO:0008006" key="5">
    <source>
        <dbReference type="Google" id="ProtNLM"/>
    </source>
</evidence>
<organism evidence="3 4">
    <name type="scientific">Jeotgalibaca dankookensis</name>
    <dbReference type="NCBI Taxonomy" id="708126"/>
    <lineage>
        <taxon>Bacteria</taxon>
        <taxon>Bacillati</taxon>
        <taxon>Bacillota</taxon>
        <taxon>Bacilli</taxon>
        <taxon>Lactobacillales</taxon>
        <taxon>Carnobacteriaceae</taxon>
        <taxon>Jeotgalibaca</taxon>
    </lineage>
</organism>
<gene>
    <name evidence="3" type="ORF">BW727_100993</name>
</gene>
<dbReference type="Pfam" id="PF06265">
    <property type="entry name" value="YutD-like"/>
    <property type="match status" value="1"/>
</dbReference>
<feature type="disulfide bond" evidence="1">
    <location>
        <begin position="121"/>
        <end position="125"/>
    </location>
</feature>